<evidence type="ECO:0000313" key="3">
    <source>
        <dbReference type="EMBL" id="CAB3810549.1"/>
    </source>
</evidence>
<dbReference type="AlphaFoldDB" id="A0A6S7C4G9"/>
<sequence length="50" mass="5868">MEQPVDQNASKARVQTPKYRDPRTGKTWSGRGRLPRWIEGENRTPFLINK</sequence>
<name>A0A6S7C4G9_9BURK</name>
<gene>
    <name evidence="3" type="ORF">LMG28614_07297</name>
</gene>
<evidence type="ECO:0000256" key="1">
    <source>
        <dbReference type="SAM" id="MobiDB-lite"/>
    </source>
</evidence>
<dbReference type="SMART" id="SM00528">
    <property type="entry name" value="HNS"/>
    <property type="match status" value="1"/>
</dbReference>
<feature type="domain" description="DNA-binding protein H-NS-like C-terminal" evidence="2">
    <location>
        <begin position="9"/>
        <end position="48"/>
    </location>
</feature>
<reference evidence="3 4" key="1">
    <citation type="submission" date="2020-04" db="EMBL/GenBank/DDBJ databases">
        <authorList>
            <person name="De Canck E."/>
        </authorList>
    </citation>
    <scope>NUCLEOTIDE SEQUENCE [LARGE SCALE GENOMIC DNA]</scope>
    <source>
        <strain evidence="3 4">LMG 28614</strain>
    </source>
</reference>
<dbReference type="RefSeq" id="WP_175154070.1">
    <property type="nucleotide sequence ID" value="NZ_CADIKK010000128.1"/>
</dbReference>
<dbReference type="Gene3D" id="4.10.430.30">
    <property type="match status" value="1"/>
</dbReference>
<accession>A0A6S7C4G9</accession>
<feature type="region of interest" description="Disordered" evidence="1">
    <location>
        <begin position="1"/>
        <end position="33"/>
    </location>
</feature>
<organism evidence="3 4">
    <name type="scientific">Paraburkholderia ultramafica</name>
    <dbReference type="NCBI Taxonomy" id="1544867"/>
    <lineage>
        <taxon>Bacteria</taxon>
        <taxon>Pseudomonadati</taxon>
        <taxon>Pseudomonadota</taxon>
        <taxon>Betaproteobacteria</taxon>
        <taxon>Burkholderiales</taxon>
        <taxon>Burkholderiaceae</taxon>
        <taxon>Paraburkholderia</taxon>
    </lineage>
</organism>
<proteinExistence type="predicted"/>
<evidence type="ECO:0000313" key="4">
    <source>
        <dbReference type="Proteomes" id="UP000494365"/>
    </source>
</evidence>
<protein>
    <submittedName>
        <fullName evidence="3">DNA-binding protein Bv3F</fullName>
    </submittedName>
</protein>
<dbReference type="SUPFAM" id="SSF81273">
    <property type="entry name" value="H-NS histone-like proteins"/>
    <property type="match status" value="1"/>
</dbReference>
<keyword evidence="4" id="KW-1185">Reference proteome</keyword>
<feature type="compositionally biased region" description="Polar residues" evidence="1">
    <location>
        <begin position="1"/>
        <end position="10"/>
    </location>
</feature>
<dbReference type="GO" id="GO:0003677">
    <property type="term" value="F:DNA binding"/>
    <property type="evidence" value="ECO:0007669"/>
    <property type="project" value="UniProtKB-KW"/>
</dbReference>
<keyword evidence="3" id="KW-0238">DNA-binding</keyword>
<dbReference type="EMBL" id="CADIKK010000128">
    <property type="protein sequence ID" value="CAB3810549.1"/>
    <property type="molecule type" value="Genomic_DNA"/>
</dbReference>
<dbReference type="InterPro" id="IPR027444">
    <property type="entry name" value="H-NS_C_dom"/>
</dbReference>
<dbReference type="Proteomes" id="UP000494365">
    <property type="component" value="Unassembled WGS sequence"/>
</dbReference>
<dbReference type="Pfam" id="PF00816">
    <property type="entry name" value="Histone_HNS"/>
    <property type="match status" value="1"/>
</dbReference>
<evidence type="ECO:0000259" key="2">
    <source>
        <dbReference type="SMART" id="SM00528"/>
    </source>
</evidence>